<evidence type="ECO:0000256" key="2">
    <source>
        <dbReference type="ARBA" id="ARBA00022448"/>
    </source>
</evidence>
<dbReference type="PROSITE" id="PS51352">
    <property type="entry name" value="THIOREDOXIN_2"/>
    <property type="match status" value="1"/>
</dbReference>
<keyword evidence="2" id="KW-0813">Transport</keyword>
<feature type="active site" description="Nucleophile" evidence="7">
    <location>
        <position position="22"/>
    </location>
</feature>
<sequence>MTFNEIINSNEKVLVDFFATWCGPCQMMHPILEQLKEEVKDGVKIIKIDIDKNQALAARYRVQGVPTFILFRNGQQVWKESGARNKESLLQVIQQH</sequence>
<feature type="disulfide bond" description="Redox-active" evidence="8">
    <location>
        <begin position="22"/>
        <end position="25"/>
    </location>
</feature>
<proteinExistence type="inferred from homology"/>
<dbReference type="GO" id="GO:0045454">
    <property type="term" value="P:cell redox homeostasis"/>
    <property type="evidence" value="ECO:0007669"/>
    <property type="project" value="TreeGrafter"/>
</dbReference>
<comment type="similarity">
    <text evidence="1">Belongs to the thioredoxin family.</text>
</comment>
<feature type="domain" description="Thioredoxin" evidence="9">
    <location>
        <begin position="1"/>
        <end position="96"/>
    </location>
</feature>
<feature type="site" description="Contributes to redox potential value" evidence="7">
    <location>
        <position position="23"/>
    </location>
</feature>
<dbReference type="KEGG" id="wvi:Weevi_1037"/>
<dbReference type="Pfam" id="PF00085">
    <property type="entry name" value="Thioredoxin"/>
    <property type="match status" value="1"/>
</dbReference>
<evidence type="ECO:0000256" key="3">
    <source>
        <dbReference type="ARBA" id="ARBA00022982"/>
    </source>
</evidence>
<dbReference type="InterPro" id="IPR017937">
    <property type="entry name" value="Thioredoxin_CS"/>
</dbReference>
<keyword evidence="5 8" id="KW-0676">Redox-active center</keyword>
<evidence type="ECO:0000256" key="6">
    <source>
        <dbReference type="NCBIfam" id="TIGR01068"/>
    </source>
</evidence>
<dbReference type="GO" id="GO:0005829">
    <property type="term" value="C:cytosol"/>
    <property type="evidence" value="ECO:0007669"/>
    <property type="project" value="TreeGrafter"/>
</dbReference>
<evidence type="ECO:0000256" key="8">
    <source>
        <dbReference type="PIRSR" id="PIRSR000077-4"/>
    </source>
</evidence>
<dbReference type="NCBIfam" id="TIGR01068">
    <property type="entry name" value="thioredoxin"/>
    <property type="match status" value="1"/>
</dbReference>
<dbReference type="PIRSF" id="PIRSF000077">
    <property type="entry name" value="Thioredoxin"/>
    <property type="match status" value="1"/>
</dbReference>
<dbReference type="SUPFAM" id="SSF52833">
    <property type="entry name" value="Thioredoxin-like"/>
    <property type="match status" value="1"/>
</dbReference>
<evidence type="ECO:0000256" key="4">
    <source>
        <dbReference type="ARBA" id="ARBA00023157"/>
    </source>
</evidence>
<dbReference type="RefSeq" id="WP_013598136.1">
    <property type="nucleotide sequence ID" value="NC_015144.1"/>
</dbReference>
<dbReference type="PANTHER" id="PTHR45663">
    <property type="entry name" value="GEO12009P1"/>
    <property type="match status" value="1"/>
</dbReference>
<feature type="site" description="Deprotonates C-terminal active site Cys" evidence="7">
    <location>
        <position position="16"/>
    </location>
</feature>
<dbReference type="PROSITE" id="PS00194">
    <property type="entry name" value="THIOREDOXIN_1"/>
    <property type="match status" value="1"/>
</dbReference>
<dbReference type="InterPro" id="IPR036249">
    <property type="entry name" value="Thioredoxin-like_sf"/>
</dbReference>
<organism evidence="10 11">
    <name type="scientific">Weeksella virosa (strain ATCC 43766 / DSM 16922 / JCM 21250 / CCUG 30538 / CDC 9751 / IAM 14551 / NBRC 16016 / NCTC 11634 / CL345/78)</name>
    <dbReference type="NCBI Taxonomy" id="865938"/>
    <lineage>
        <taxon>Bacteria</taxon>
        <taxon>Pseudomonadati</taxon>
        <taxon>Bacteroidota</taxon>
        <taxon>Flavobacteriia</taxon>
        <taxon>Flavobacteriales</taxon>
        <taxon>Weeksellaceae</taxon>
        <taxon>Weeksella</taxon>
    </lineage>
</organism>
<gene>
    <name evidence="10" type="ordered locus">Weevi_1037</name>
</gene>
<protein>
    <recommendedName>
        <fullName evidence="6">Thioredoxin</fullName>
    </recommendedName>
</protein>
<evidence type="ECO:0000256" key="7">
    <source>
        <dbReference type="PIRSR" id="PIRSR000077-1"/>
    </source>
</evidence>
<feature type="active site" description="Nucleophile" evidence="7">
    <location>
        <position position="25"/>
    </location>
</feature>
<keyword evidence="4 8" id="KW-1015">Disulfide bond</keyword>
<dbReference type="Gene3D" id="3.40.30.10">
    <property type="entry name" value="Glutaredoxin"/>
    <property type="match status" value="1"/>
</dbReference>
<keyword evidence="11" id="KW-1185">Reference proteome</keyword>
<dbReference type="FunFam" id="3.40.30.10:FF:000001">
    <property type="entry name" value="Thioredoxin"/>
    <property type="match status" value="1"/>
</dbReference>
<evidence type="ECO:0000313" key="11">
    <source>
        <dbReference type="Proteomes" id="UP000008641"/>
    </source>
</evidence>
<name>F0P256_WEEVC</name>
<evidence type="ECO:0000313" key="10">
    <source>
        <dbReference type="EMBL" id="ADX67746.1"/>
    </source>
</evidence>
<dbReference type="eggNOG" id="COG3118">
    <property type="taxonomic scope" value="Bacteria"/>
</dbReference>
<accession>F0P256</accession>
<feature type="site" description="Contributes to redox potential value" evidence="7">
    <location>
        <position position="24"/>
    </location>
</feature>
<dbReference type="CDD" id="cd02947">
    <property type="entry name" value="TRX_family"/>
    <property type="match status" value="1"/>
</dbReference>
<dbReference type="InterPro" id="IPR013766">
    <property type="entry name" value="Thioredoxin_domain"/>
</dbReference>
<reference evidence="10 11" key="1">
    <citation type="journal article" date="2011" name="Stand. Genomic Sci.">
        <title>Complete genome sequence of Weeksella virosa type strain (9751).</title>
        <authorList>
            <person name="Lang E."/>
            <person name="Teshima H."/>
            <person name="Lucas S."/>
            <person name="Lapidus A."/>
            <person name="Hammon N."/>
            <person name="Deshpande S."/>
            <person name="Nolan M."/>
            <person name="Cheng J.F."/>
            <person name="Pitluck S."/>
            <person name="Liolios K."/>
            <person name="Pagani I."/>
            <person name="Mikhailova N."/>
            <person name="Ivanova N."/>
            <person name="Mavromatis K."/>
            <person name="Pati A."/>
            <person name="Tapia R."/>
            <person name="Han C."/>
            <person name="Goodwin L."/>
            <person name="Chen A."/>
            <person name="Palaniappan K."/>
            <person name="Land M."/>
            <person name="Hauser L."/>
            <person name="Chang Y.J."/>
            <person name="Jeffries C.D."/>
            <person name="Brambilla E.M."/>
            <person name="Kopitz M."/>
            <person name="Rohde M."/>
            <person name="Goker M."/>
            <person name="Tindall B.J."/>
            <person name="Detter J.C."/>
            <person name="Woyke T."/>
            <person name="Bristow J."/>
            <person name="Eisen J.A."/>
            <person name="Markowitz V."/>
            <person name="Hugenholtz P."/>
            <person name="Klenk H.P."/>
            <person name="Kyrpides N.C."/>
        </authorList>
    </citation>
    <scope>NUCLEOTIDE SEQUENCE [LARGE SCALE GENOMIC DNA]</scope>
    <source>
        <strain evidence="11">ATCC 43766 / DSM 16922 / JCM 21250 / NBRC 16016 / NCTC 11634 / CL345/78</strain>
    </source>
</reference>
<dbReference type="Proteomes" id="UP000008641">
    <property type="component" value="Chromosome"/>
</dbReference>
<evidence type="ECO:0000259" key="9">
    <source>
        <dbReference type="PROSITE" id="PS51352"/>
    </source>
</evidence>
<dbReference type="GO" id="GO:0015035">
    <property type="term" value="F:protein-disulfide reductase activity"/>
    <property type="evidence" value="ECO:0007669"/>
    <property type="project" value="UniProtKB-UniRule"/>
</dbReference>
<dbReference type="STRING" id="865938.Weevi_1037"/>
<reference evidence="11" key="2">
    <citation type="journal article" date="2011" name="Stand. Genomic Sci.">
        <title>Complete genome sequence of Weeksella virosa type strain (9751T).</title>
        <authorList>
            <person name="Lang E."/>
            <person name="Teshima H."/>
            <person name="Lucas S."/>
            <person name="Lapidus A."/>
            <person name="Hammon N."/>
            <person name="Deshpande S."/>
            <person name="Nolan M."/>
            <person name="Cheng J."/>
            <person name="Pitluck S."/>
            <person name="Liolios K."/>
            <person name="Pagani I."/>
            <person name="Mikhailova N."/>
            <person name="Ivanova N."/>
            <person name="Mavromatis K."/>
            <person name="Pati A."/>
            <person name="Tapia R."/>
            <person name="Han C."/>
            <person name="Goodwin L."/>
            <person name="Chen A."/>
            <person name="Palaniappan K."/>
            <person name="Land M."/>
            <person name="Hauser L."/>
            <person name="Chang Y."/>
            <person name="Jeffries C."/>
            <person name="Brambilla E."/>
            <person name="Kopitz M."/>
            <person name="Rohde M."/>
            <person name="Goker M."/>
            <person name="Tindall B."/>
            <person name="Detter J."/>
            <person name="Woyke T."/>
            <person name="Bristow J."/>
            <person name="Eisen J."/>
            <person name="Markowitz V."/>
            <person name="Hugenholtz P."/>
            <person name="Klenk H."/>
            <person name="Kyrpides N."/>
        </authorList>
    </citation>
    <scope>NUCLEOTIDE SEQUENCE [LARGE SCALE GENOMIC DNA]</scope>
    <source>
        <strain evidence="11">ATCC 43766 / DSM 16922 / JCM 21250 / NBRC 16016 / NCTC 11634 / CL345/78</strain>
    </source>
</reference>
<keyword evidence="3" id="KW-0249">Electron transport</keyword>
<dbReference type="PANTHER" id="PTHR45663:SF11">
    <property type="entry name" value="GEO12009P1"/>
    <property type="match status" value="1"/>
</dbReference>
<dbReference type="EMBL" id="CP002455">
    <property type="protein sequence ID" value="ADX67746.1"/>
    <property type="molecule type" value="Genomic_DNA"/>
</dbReference>
<dbReference type="AlphaFoldDB" id="F0P256"/>
<dbReference type="PRINTS" id="PR00421">
    <property type="entry name" value="THIOREDOXIN"/>
</dbReference>
<evidence type="ECO:0000256" key="1">
    <source>
        <dbReference type="ARBA" id="ARBA00008987"/>
    </source>
</evidence>
<evidence type="ECO:0000256" key="5">
    <source>
        <dbReference type="ARBA" id="ARBA00023284"/>
    </source>
</evidence>
<dbReference type="HOGENOM" id="CLU_090389_10_4_10"/>
<dbReference type="InterPro" id="IPR005746">
    <property type="entry name" value="Thioredoxin"/>
</dbReference>
<dbReference type="OrthoDB" id="9790390at2"/>